<keyword evidence="2" id="KW-1185">Reference proteome</keyword>
<evidence type="ECO:0000313" key="1">
    <source>
        <dbReference type="EMBL" id="CAH2003700.1"/>
    </source>
</evidence>
<comment type="caution">
    <text evidence="1">The sequence shown here is derived from an EMBL/GenBank/DDBJ whole genome shotgun (WGS) entry which is preliminary data.</text>
</comment>
<dbReference type="AlphaFoldDB" id="A0A9P0Q2S1"/>
<protein>
    <submittedName>
        <fullName evidence="1">Uncharacterized protein</fullName>
    </submittedName>
</protein>
<dbReference type="EMBL" id="CAKOFQ010007552">
    <property type="protein sequence ID" value="CAH2003700.1"/>
    <property type="molecule type" value="Genomic_DNA"/>
</dbReference>
<evidence type="ECO:0000313" key="2">
    <source>
        <dbReference type="Proteomes" id="UP001152888"/>
    </source>
</evidence>
<reference evidence="1" key="1">
    <citation type="submission" date="2022-03" db="EMBL/GenBank/DDBJ databases">
        <authorList>
            <person name="Sayadi A."/>
        </authorList>
    </citation>
    <scope>NUCLEOTIDE SEQUENCE</scope>
</reference>
<accession>A0A9P0Q2S1</accession>
<dbReference type="OrthoDB" id="28245at2759"/>
<sequence length="79" mass="9297">MATQKPGEWANTLIVRFEEQLPIRIGQHTSHSSINEEENKNCIIQISRFRFALVLDGFVRVLKRVHEFVSVFYISFPNY</sequence>
<gene>
    <name evidence="1" type="ORF">ACAOBT_LOCUS27568</name>
</gene>
<name>A0A9P0Q2S1_ACAOB</name>
<dbReference type="Proteomes" id="UP001152888">
    <property type="component" value="Unassembled WGS sequence"/>
</dbReference>
<proteinExistence type="predicted"/>
<organism evidence="1 2">
    <name type="scientific">Acanthoscelides obtectus</name>
    <name type="common">Bean weevil</name>
    <name type="synonym">Bruchus obtectus</name>
    <dbReference type="NCBI Taxonomy" id="200917"/>
    <lineage>
        <taxon>Eukaryota</taxon>
        <taxon>Metazoa</taxon>
        <taxon>Ecdysozoa</taxon>
        <taxon>Arthropoda</taxon>
        <taxon>Hexapoda</taxon>
        <taxon>Insecta</taxon>
        <taxon>Pterygota</taxon>
        <taxon>Neoptera</taxon>
        <taxon>Endopterygota</taxon>
        <taxon>Coleoptera</taxon>
        <taxon>Polyphaga</taxon>
        <taxon>Cucujiformia</taxon>
        <taxon>Chrysomeloidea</taxon>
        <taxon>Chrysomelidae</taxon>
        <taxon>Bruchinae</taxon>
        <taxon>Bruchini</taxon>
        <taxon>Acanthoscelides</taxon>
    </lineage>
</organism>